<dbReference type="PANTHER" id="PTHR47363">
    <property type="entry name" value="GLUCOKINASE"/>
    <property type="match status" value="1"/>
</dbReference>
<organism evidence="4 5">
    <name type="scientific">Thiothrix lacustris</name>
    <dbReference type="NCBI Taxonomy" id="525917"/>
    <lineage>
        <taxon>Bacteria</taxon>
        <taxon>Pseudomonadati</taxon>
        <taxon>Pseudomonadota</taxon>
        <taxon>Gammaproteobacteria</taxon>
        <taxon>Thiotrichales</taxon>
        <taxon>Thiotrichaceae</taxon>
        <taxon>Thiothrix</taxon>
    </lineage>
</organism>
<dbReference type="InterPro" id="IPR043129">
    <property type="entry name" value="ATPase_NBD"/>
</dbReference>
<dbReference type="Proteomes" id="UP000192491">
    <property type="component" value="Unassembled WGS sequence"/>
</dbReference>
<evidence type="ECO:0000256" key="1">
    <source>
        <dbReference type="ARBA" id="ARBA00022679"/>
    </source>
</evidence>
<dbReference type="EMBL" id="MTEJ01000009">
    <property type="protein sequence ID" value="OQX15939.1"/>
    <property type="molecule type" value="Genomic_DNA"/>
</dbReference>
<comment type="similarity">
    <text evidence="3">Belongs to the bacterial glucokinase family.</text>
</comment>
<dbReference type="GO" id="GO:0005524">
    <property type="term" value="F:ATP binding"/>
    <property type="evidence" value="ECO:0007669"/>
    <property type="project" value="InterPro"/>
</dbReference>
<dbReference type="GO" id="GO:0004340">
    <property type="term" value="F:glucokinase activity"/>
    <property type="evidence" value="ECO:0007669"/>
    <property type="project" value="InterPro"/>
</dbReference>
<dbReference type="Pfam" id="PF02685">
    <property type="entry name" value="Glucokinase"/>
    <property type="match status" value="1"/>
</dbReference>
<gene>
    <name evidence="4" type="ORF">BWK73_05260</name>
</gene>
<proteinExistence type="inferred from homology"/>
<keyword evidence="1" id="KW-0808">Transferase</keyword>
<name>A0A1Y1QXW2_9GAMM</name>
<dbReference type="Gene3D" id="3.30.420.40">
    <property type="match status" value="1"/>
</dbReference>
<dbReference type="GO" id="GO:0005536">
    <property type="term" value="F:D-glucose binding"/>
    <property type="evidence" value="ECO:0007669"/>
    <property type="project" value="InterPro"/>
</dbReference>
<evidence type="ECO:0000313" key="4">
    <source>
        <dbReference type="EMBL" id="OQX15939.1"/>
    </source>
</evidence>
<sequence>MNVIAGDIGGTKSWLAWARADAQTTTVCFEHVYASSEFASAEALLQQFLADAQQTVAPDSVCLALPGPVQADQPIRLTNLDWTLEHAALQALLNTPHLLFMNDFQAAAAGVATLTADDYVVLNAGDSLRLRSGNGESLGNVEPRVITGAGTGLGLAWMQADAHGDYHSFATEGGHTDFAPANAQQERLLAFMRQRFSHVSWERVLSGPGVNQVYQFCLHAMTGSLPDDLRERGGAEVNSAAQAGDPIALAAMELFTDIYANWVGNVALLYQPRGGLYLAGGISARIQTWLQNPRFLAACFDKGRMAGLVQQMPIYLITNTRLGLQGALAAALHHRKTS</sequence>
<dbReference type="InterPro" id="IPR003836">
    <property type="entry name" value="Glucokinase"/>
</dbReference>
<dbReference type="CDD" id="cd24008">
    <property type="entry name" value="ASKHA_NBD_GLK"/>
    <property type="match status" value="1"/>
</dbReference>
<accession>A0A1Y1QXW2</accession>
<comment type="caution">
    <text evidence="4">The sequence shown here is derived from an EMBL/GenBank/DDBJ whole genome shotgun (WGS) entry which is preliminary data.</text>
</comment>
<dbReference type="GO" id="GO:0006096">
    <property type="term" value="P:glycolytic process"/>
    <property type="evidence" value="ECO:0007669"/>
    <property type="project" value="InterPro"/>
</dbReference>
<dbReference type="Gene3D" id="3.40.367.20">
    <property type="match status" value="1"/>
</dbReference>
<reference evidence="4 5" key="1">
    <citation type="submission" date="2017-01" db="EMBL/GenBank/DDBJ databases">
        <title>Novel large sulfur bacteria in the metagenomes of groundwater-fed chemosynthetic microbial mats in the Lake Huron basin.</title>
        <authorList>
            <person name="Sharrar A.M."/>
            <person name="Flood B.E."/>
            <person name="Bailey J.V."/>
            <person name="Jones D.S."/>
            <person name="Biddanda B."/>
            <person name="Ruberg S.A."/>
            <person name="Marcus D.N."/>
            <person name="Dick G.J."/>
        </authorList>
    </citation>
    <scope>NUCLEOTIDE SEQUENCE [LARGE SCALE GENOMIC DNA]</scope>
    <source>
        <strain evidence="4">A8</strain>
    </source>
</reference>
<keyword evidence="2 4" id="KW-0418">Kinase</keyword>
<evidence type="ECO:0000256" key="3">
    <source>
        <dbReference type="RuleBase" id="RU004046"/>
    </source>
</evidence>
<dbReference type="SUPFAM" id="SSF53067">
    <property type="entry name" value="Actin-like ATPase domain"/>
    <property type="match status" value="1"/>
</dbReference>
<protein>
    <submittedName>
        <fullName evidence="4">Glucokinase</fullName>
    </submittedName>
</protein>
<dbReference type="PANTHER" id="PTHR47363:SF1">
    <property type="entry name" value="GLUCOKINASE"/>
    <property type="match status" value="1"/>
</dbReference>
<evidence type="ECO:0000256" key="2">
    <source>
        <dbReference type="ARBA" id="ARBA00022777"/>
    </source>
</evidence>
<dbReference type="AlphaFoldDB" id="A0A1Y1QXW2"/>
<evidence type="ECO:0000313" key="5">
    <source>
        <dbReference type="Proteomes" id="UP000192491"/>
    </source>
</evidence>